<feature type="compositionally biased region" description="Polar residues" evidence="2">
    <location>
        <begin position="26"/>
        <end position="48"/>
    </location>
</feature>
<dbReference type="RefSeq" id="XP_066830701.1">
    <property type="nucleotide sequence ID" value="XM_066973909.1"/>
</dbReference>
<reference evidence="4 5" key="1">
    <citation type="submission" date="2024-03" db="EMBL/GenBank/DDBJ databases">
        <authorList>
            <person name="Brejova B."/>
        </authorList>
    </citation>
    <scope>NUCLEOTIDE SEQUENCE [LARGE SCALE GENOMIC DNA]</scope>
    <source>
        <strain evidence="4 5">CBS 14171</strain>
    </source>
</reference>
<feature type="compositionally biased region" description="Polar residues" evidence="2">
    <location>
        <begin position="164"/>
        <end position="177"/>
    </location>
</feature>
<dbReference type="GeneID" id="92208959"/>
<feature type="transmembrane region" description="Helical" evidence="3">
    <location>
        <begin position="280"/>
        <end position="300"/>
    </location>
</feature>
<dbReference type="Proteomes" id="UP001497383">
    <property type="component" value="Chromosome 4"/>
</dbReference>
<evidence type="ECO:0000313" key="4">
    <source>
        <dbReference type="EMBL" id="CAK9439663.1"/>
    </source>
</evidence>
<accession>A0ABP0ZN28</accession>
<feature type="coiled-coil region" evidence="1">
    <location>
        <begin position="179"/>
        <end position="250"/>
    </location>
</feature>
<evidence type="ECO:0000256" key="3">
    <source>
        <dbReference type="SAM" id="Phobius"/>
    </source>
</evidence>
<gene>
    <name evidence="4" type="ORF">LODBEIA_P37630</name>
</gene>
<evidence type="ECO:0000256" key="1">
    <source>
        <dbReference type="SAM" id="Coils"/>
    </source>
</evidence>
<dbReference type="EMBL" id="OZ022408">
    <property type="protein sequence ID" value="CAK9439663.1"/>
    <property type="molecule type" value="Genomic_DNA"/>
</dbReference>
<organism evidence="4 5">
    <name type="scientific">Lodderomyces beijingensis</name>
    <dbReference type="NCBI Taxonomy" id="1775926"/>
    <lineage>
        <taxon>Eukaryota</taxon>
        <taxon>Fungi</taxon>
        <taxon>Dikarya</taxon>
        <taxon>Ascomycota</taxon>
        <taxon>Saccharomycotina</taxon>
        <taxon>Pichiomycetes</taxon>
        <taxon>Debaryomycetaceae</taxon>
        <taxon>Candida/Lodderomyces clade</taxon>
        <taxon>Lodderomyces</taxon>
    </lineage>
</organism>
<evidence type="ECO:0000313" key="5">
    <source>
        <dbReference type="Proteomes" id="UP001497383"/>
    </source>
</evidence>
<keyword evidence="3" id="KW-0812">Transmembrane</keyword>
<protein>
    <submittedName>
        <fullName evidence="4">Uncharacterized protein</fullName>
    </submittedName>
</protein>
<feature type="region of interest" description="Disordered" evidence="2">
    <location>
        <begin position="134"/>
        <end position="179"/>
    </location>
</feature>
<proteinExistence type="predicted"/>
<name>A0ABP0ZN28_9ASCO</name>
<feature type="region of interest" description="Disordered" evidence="2">
    <location>
        <begin position="22"/>
        <end position="57"/>
    </location>
</feature>
<keyword evidence="1" id="KW-0175">Coiled coil</keyword>
<keyword evidence="5" id="KW-1185">Reference proteome</keyword>
<sequence length="312" mass="35894">MLVKGLVLPYVSVLKRVKFHNHHRSSVQCLQKNKTPTESKTNTTIRNQTKPDRTRQNTPSAVFIEQLQENHDMMNTRPYIKQEHINLGDPLPLTYPIPTTTTTTTTGSSSQRRLNNAARAYIREPSTSLVAELNLPKKRQLQDAPRSRDASSSSSSSLVDRIMNNRQTGSRSSSLSATRERIRDKLRHLSEEFVQLKNTEENMVIVDAKIDELLELIRQLQDQEGATNPHEDTEDEVQRLLQEITETNSKSRPRVNKAVAFAGASSMRDNIWTFAYNSRYWLLFTATLVFVFLLASSPFAEEFKYRYCYYFC</sequence>
<keyword evidence="3" id="KW-0472">Membrane</keyword>
<keyword evidence="3" id="KW-1133">Transmembrane helix</keyword>
<evidence type="ECO:0000256" key="2">
    <source>
        <dbReference type="SAM" id="MobiDB-lite"/>
    </source>
</evidence>